<keyword evidence="2" id="KW-1185">Reference proteome</keyword>
<accession>A0A2J6TDI0</accession>
<reference evidence="1 2" key="1">
    <citation type="submission" date="2016-04" db="EMBL/GenBank/DDBJ databases">
        <title>A degradative enzymes factory behind the ericoid mycorrhizal symbiosis.</title>
        <authorList>
            <consortium name="DOE Joint Genome Institute"/>
            <person name="Martino E."/>
            <person name="Morin E."/>
            <person name="Grelet G."/>
            <person name="Kuo A."/>
            <person name="Kohler A."/>
            <person name="Daghino S."/>
            <person name="Barry K."/>
            <person name="Choi C."/>
            <person name="Cichocki N."/>
            <person name="Clum A."/>
            <person name="Copeland A."/>
            <person name="Hainaut M."/>
            <person name="Haridas S."/>
            <person name="Labutti K."/>
            <person name="Lindquist E."/>
            <person name="Lipzen A."/>
            <person name="Khouja H.-R."/>
            <person name="Murat C."/>
            <person name="Ohm R."/>
            <person name="Olson A."/>
            <person name="Spatafora J."/>
            <person name="Veneault-Fourrey C."/>
            <person name="Henrissat B."/>
            <person name="Grigoriev I."/>
            <person name="Martin F."/>
            <person name="Perotto S."/>
        </authorList>
    </citation>
    <scope>NUCLEOTIDE SEQUENCE [LARGE SCALE GENOMIC DNA]</scope>
    <source>
        <strain evidence="1 2">E</strain>
    </source>
</reference>
<dbReference type="EMBL" id="KZ613786">
    <property type="protein sequence ID" value="PMD61095.1"/>
    <property type="molecule type" value="Genomic_DNA"/>
</dbReference>
<gene>
    <name evidence="1" type="ORF">K444DRAFT_526916</name>
</gene>
<dbReference type="PANTHER" id="PTHR24148:SF64">
    <property type="entry name" value="HETEROKARYON INCOMPATIBILITY DOMAIN-CONTAINING PROTEIN"/>
    <property type="match status" value="1"/>
</dbReference>
<dbReference type="GeneID" id="36582670"/>
<proteinExistence type="predicted"/>
<dbReference type="InParanoid" id="A0A2J6TDI0"/>
<name>A0A2J6TDI0_9HELO</name>
<dbReference type="AlphaFoldDB" id="A0A2J6TDI0"/>
<evidence type="ECO:0000313" key="2">
    <source>
        <dbReference type="Proteomes" id="UP000235371"/>
    </source>
</evidence>
<dbReference type="STRING" id="1095630.A0A2J6TDI0"/>
<dbReference type="Proteomes" id="UP000235371">
    <property type="component" value="Unassembled WGS sequence"/>
</dbReference>
<dbReference type="Pfam" id="PF26639">
    <property type="entry name" value="Het-6_barrel"/>
    <property type="match status" value="1"/>
</dbReference>
<sequence>MRKATYGRRFMWTEGGKIGLAPAAARLGDKICPLLGGQVLYVLRERGEGKWEFVGECYVHGLMDGEALGLGQEHKERVEKFILA</sequence>
<organism evidence="1 2">
    <name type="scientific">Hyaloscypha bicolor E</name>
    <dbReference type="NCBI Taxonomy" id="1095630"/>
    <lineage>
        <taxon>Eukaryota</taxon>
        <taxon>Fungi</taxon>
        <taxon>Dikarya</taxon>
        <taxon>Ascomycota</taxon>
        <taxon>Pezizomycotina</taxon>
        <taxon>Leotiomycetes</taxon>
        <taxon>Helotiales</taxon>
        <taxon>Hyaloscyphaceae</taxon>
        <taxon>Hyaloscypha</taxon>
        <taxon>Hyaloscypha bicolor</taxon>
    </lineage>
</organism>
<dbReference type="InterPro" id="IPR052895">
    <property type="entry name" value="HetReg/Transcr_Mod"/>
</dbReference>
<protein>
    <submittedName>
        <fullName evidence="1">Uncharacterized protein</fullName>
    </submittedName>
</protein>
<dbReference type="OrthoDB" id="5430496at2759"/>
<dbReference type="RefSeq" id="XP_024737999.1">
    <property type="nucleotide sequence ID" value="XM_024874590.1"/>
</dbReference>
<dbReference type="PANTHER" id="PTHR24148">
    <property type="entry name" value="ANKYRIN REPEAT DOMAIN-CONTAINING PROTEIN 39 HOMOLOG-RELATED"/>
    <property type="match status" value="1"/>
</dbReference>
<evidence type="ECO:0000313" key="1">
    <source>
        <dbReference type="EMBL" id="PMD61095.1"/>
    </source>
</evidence>